<dbReference type="GO" id="GO:0000324">
    <property type="term" value="C:fungal-type vacuole"/>
    <property type="evidence" value="ECO:0007669"/>
    <property type="project" value="TreeGrafter"/>
</dbReference>
<dbReference type="InterPro" id="IPR029055">
    <property type="entry name" value="Ntn_hydrolases_N"/>
</dbReference>
<dbReference type="InterPro" id="IPR000101">
    <property type="entry name" value="GGT_peptidase"/>
</dbReference>
<keyword evidence="5" id="KW-0645">Protease</keyword>
<dbReference type="PANTHER" id="PTHR11686">
    <property type="entry name" value="GAMMA GLUTAMYL TRANSPEPTIDASE"/>
    <property type="match status" value="1"/>
</dbReference>
<dbReference type="GO" id="GO:0103068">
    <property type="term" value="F:leukotriene C4 gamma-glutamyl transferase activity"/>
    <property type="evidence" value="ECO:0007669"/>
    <property type="project" value="UniProtKB-EC"/>
</dbReference>
<dbReference type="GO" id="GO:0005886">
    <property type="term" value="C:plasma membrane"/>
    <property type="evidence" value="ECO:0007669"/>
    <property type="project" value="TreeGrafter"/>
</dbReference>
<name>A0A0C3F275_PILCF</name>
<dbReference type="GO" id="GO:0006508">
    <property type="term" value="P:proteolysis"/>
    <property type="evidence" value="ECO:0007669"/>
    <property type="project" value="UniProtKB-KW"/>
</dbReference>
<dbReference type="Pfam" id="PF01019">
    <property type="entry name" value="G_glu_transpept"/>
    <property type="match status" value="1"/>
</dbReference>
<evidence type="ECO:0000256" key="4">
    <source>
        <dbReference type="ARBA" id="ARBA00009381"/>
    </source>
</evidence>
<feature type="binding site" evidence="12">
    <location>
        <position position="451"/>
    </location>
    <ligand>
        <name>L-glutamate</name>
        <dbReference type="ChEBI" id="CHEBI:29985"/>
    </ligand>
</feature>
<dbReference type="Proteomes" id="UP000054166">
    <property type="component" value="Unassembled WGS sequence"/>
</dbReference>
<organism evidence="13 14">
    <name type="scientific">Piloderma croceum (strain F 1598)</name>
    <dbReference type="NCBI Taxonomy" id="765440"/>
    <lineage>
        <taxon>Eukaryota</taxon>
        <taxon>Fungi</taxon>
        <taxon>Dikarya</taxon>
        <taxon>Basidiomycota</taxon>
        <taxon>Agaricomycotina</taxon>
        <taxon>Agaricomycetes</taxon>
        <taxon>Agaricomycetidae</taxon>
        <taxon>Atheliales</taxon>
        <taxon>Atheliaceae</taxon>
        <taxon>Piloderma</taxon>
    </lineage>
</organism>
<dbReference type="PRINTS" id="PR01210">
    <property type="entry name" value="GGTRANSPTASE"/>
</dbReference>
<evidence type="ECO:0000256" key="10">
    <source>
        <dbReference type="ARBA" id="ARBA00047417"/>
    </source>
</evidence>
<dbReference type="OrthoDB" id="1081007at2759"/>
<dbReference type="NCBIfam" id="TIGR00066">
    <property type="entry name" value="g_glut_trans"/>
    <property type="match status" value="1"/>
</dbReference>
<keyword evidence="7" id="KW-0378">Hydrolase</keyword>
<protein>
    <recommendedName>
        <fullName evidence="15">Gamma-glutamyltranspeptidase</fullName>
    </recommendedName>
</protein>
<evidence type="ECO:0008006" key="15">
    <source>
        <dbReference type="Google" id="ProtNLM"/>
    </source>
</evidence>
<evidence type="ECO:0000256" key="7">
    <source>
        <dbReference type="ARBA" id="ARBA00022801"/>
    </source>
</evidence>
<evidence type="ECO:0000256" key="9">
    <source>
        <dbReference type="ARBA" id="ARBA00023315"/>
    </source>
</evidence>
<dbReference type="HOGENOM" id="CLU_014813_4_0_1"/>
<evidence type="ECO:0000256" key="12">
    <source>
        <dbReference type="PIRSR" id="PIRSR600101-2"/>
    </source>
</evidence>
<accession>A0A0C3F275</accession>
<evidence type="ECO:0000256" key="11">
    <source>
        <dbReference type="PIRSR" id="PIRSR600101-1"/>
    </source>
</evidence>
<gene>
    <name evidence="13" type="ORF">PILCRDRAFT_824014</name>
</gene>
<evidence type="ECO:0000256" key="1">
    <source>
        <dbReference type="ARBA" id="ARBA00001049"/>
    </source>
</evidence>
<dbReference type="AlphaFoldDB" id="A0A0C3F275"/>
<keyword evidence="14" id="KW-1185">Reference proteome</keyword>
<keyword evidence="6" id="KW-0808">Transferase</keyword>
<dbReference type="InterPro" id="IPR043138">
    <property type="entry name" value="GGT_lsub"/>
</dbReference>
<keyword evidence="8" id="KW-0325">Glycoprotein</keyword>
<reference evidence="13 14" key="1">
    <citation type="submission" date="2014-04" db="EMBL/GenBank/DDBJ databases">
        <authorList>
            <consortium name="DOE Joint Genome Institute"/>
            <person name="Kuo A."/>
            <person name="Tarkka M."/>
            <person name="Buscot F."/>
            <person name="Kohler A."/>
            <person name="Nagy L.G."/>
            <person name="Floudas D."/>
            <person name="Copeland A."/>
            <person name="Barry K.W."/>
            <person name="Cichocki N."/>
            <person name="Veneault-Fourrey C."/>
            <person name="LaButti K."/>
            <person name="Lindquist E.A."/>
            <person name="Lipzen A."/>
            <person name="Lundell T."/>
            <person name="Morin E."/>
            <person name="Murat C."/>
            <person name="Sun H."/>
            <person name="Tunlid A."/>
            <person name="Henrissat B."/>
            <person name="Grigoriev I.V."/>
            <person name="Hibbett D.S."/>
            <person name="Martin F."/>
            <person name="Nordberg H.P."/>
            <person name="Cantor M.N."/>
            <person name="Hua S.X."/>
        </authorList>
    </citation>
    <scope>NUCLEOTIDE SEQUENCE [LARGE SCALE GENOMIC DNA]</scope>
    <source>
        <strain evidence="13 14">F 1598</strain>
    </source>
</reference>
<sequence>MYSITTQNPAYLIEARHGAVASENKRCSVIGVDVMKEGGNAVDAAIATTFCVGVVNMFSSGIGGGGFMTVRIPPNSTHNTSEVWTIDFREAAPGLANKNMYVDDPDTSRFGALAIAVPGELRGLEEAHRRWGTLPWKRLVMPAAELAAGWTVDRELARRIQHFYFLMLGNPDYSAIFAPKGLLLREGDLIRRTNYSNTLFTIARHGPSAFYKGPIADALVSKIRSSGGILTHADLEGYKVKVNKALEGTYFGRKVYTTHAPTSGPVILQMFNLMEHYGTLREDGRTGVNVHRLVEAMKFGFAARTKICDPAFSSDMTTIHNIPTKEYANLIAPNITDNQTHPPEYYNPEYSVHADHGTSHNSIIDNDGMAVAITTSVNMVFGAFVLDPVTGVIFDDTMDDFSNPGVPDAWGIYASPYNYPEPHKRPLSSMAPLIMEHADGSLYLAAGGSGGSRIFGGIFQTVLNLDWGLDASQAVEFGRVHDQLYPTELEIDEIYPPELIKQLARRGHNITMGDINRIAAVVNIVTRQPDGIIFAASDSRKNGIAAGY</sequence>
<dbReference type="GO" id="GO:0006751">
    <property type="term" value="P:glutathione catabolic process"/>
    <property type="evidence" value="ECO:0007669"/>
    <property type="project" value="InterPro"/>
</dbReference>
<comment type="catalytic activity">
    <reaction evidence="2">
        <text>glutathione + H2O = L-cysteinylglycine + L-glutamate</text>
        <dbReference type="Rhea" id="RHEA:28807"/>
        <dbReference type="ChEBI" id="CHEBI:15377"/>
        <dbReference type="ChEBI" id="CHEBI:29985"/>
        <dbReference type="ChEBI" id="CHEBI:57925"/>
        <dbReference type="ChEBI" id="CHEBI:61694"/>
        <dbReference type="EC" id="3.4.19.13"/>
    </reaction>
</comment>
<feature type="binding site" evidence="12">
    <location>
        <begin position="428"/>
        <end position="429"/>
    </location>
    <ligand>
        <name>L-glutamate</name>
        <dbReference type="ChEBI" id="CHEBI:29985"/>
    </ligand>
</feature>
<dbReference type="PANTHER" id="PTHR11686:SF9">
    <property type="entry name" value="RE13973P"/>
    <property type="match status" value="1"/>
</dbReference>
<dbReference type="FunCoup" id="A0A0C3F275">
    <property type="interactions" value="101"/>
</dbReference>
<evidence type="ECO:0000313" key="14">
    <source>
        <dbReference type="Proteomes" id="UP000054166"/>
    </source>
</evidence>
<dbReference type="STRING" id="765440.A0A0C3F275"/>
<dbReference type="Gene3D" id="3.60.20.40">
    <property type="match status" value="1"/>
</dbReference>
<dbReference type="FunFam" id="1.10.246.130:FF:000005">
    <property type="entry name" value="Gamma-glutamyltranspeptidase 1, putative"/>
    <property type="match status" value="1"/>
</dbReference>
<dbReference type="Gene3D" id="1.10.246.130">
    <property type="match status" value="1"/>
</dbReference>
<dbReference type="EMBL" id="KN833013">
    <property type="protein sequence ID" value="KIM78895.1"/>
    <property type="molecule type" value="Genomic_DNA"/>
</dbReference>
<keyword evidence="9" id="KW-0012">Acyltransferase</keyword>
<evidence type="ECO:0000256" key="5">
    <source>
        <dbReference type="ARBA" id="ARBA00022670"/>
    </source>
</evidence>
<proteinExistence type="inferred from homology"/>
<evidence type="ECO:0000256" key="2">
    <source>
        <dbReference type="ARBA" id="ARBA00001089"/>
    </source>
</evidence>
<feature type="binding site" evidence="12">
    <location>
        <begin position="376"/>
        <end position="378"/>
    </location>
    <ligand>
        <name>L-glutamate</name>
        <dbReference type="ChEBI" id="CHEBI:29985"/>
    </ligand>
</feature>
<evidence type="ECO:0000256" key="3">
    <source>
        <dbReference type="ARBA" id="ARBA00005115"/>
    </source>
</evidence>
<reference evidence="14" key="2">
    <citation type="submission" date="2015-01" db="EMBL/GenBank/DDBJ databases">
        <title>Evolutionary Origins and Diversification of the Mycorrhizal Mutualists.</title>
        <authorList>
            <consortium name="DOE Joint Genome Institute"/>
            <consortium name="Mycorrhizal Genomics Consortium"/>
            <person name="Kohler A."/>
            <person name="Kuo A."/>
            <person name="Nagy L.G."/>
            <person name="Floudas D."/>
            <person name="Copeland A."/>
            <person name="Barry K.W."/>
            <person name="Cichocki N."/>
            <person name="Veneault-Fourrey C."/>
            <person name="LaButti K."/>
            <person name="Lindquist E.A."/>
            <person name="Lipzen A."/>
            <person name="Lundell T."/>
            <person name="Morin E."/>
            <person name="Murat C."/>
            <person name="Riley R."/>
            <person name="Ohm R."/>
            <person name="Sun H."/>
            <person name="Tunlid A."/>
            <person name="Henrissat B."/>
            <person name="Grigoriev I.V."/>
            <person name="Hibbett D.S."/>
            <person name="Martin F."/>
        </authorList>
    </citation>
    <scope>NUCLEOTIDE SEQUENCE [LARGE SCALE GENOMIC DNA]</scope>
    <source>
        <strain evidence="14">F 1598</strain>
    </source>
</reference>
<feature type="binding site" evidence="12">
    <location>
        <position position="400"/>
    </location>
    <ligand>
        <name>L-glutamate</name>
        <dbReference type="ChEBI" id="CHEBI:29985"/>
    </ligand>
</feature>
<dbReference type="GO" id="GO:0036374">
    <property type="term" value="F:glutathione hydrolase activity"/>
    <property type="evidence" value="ECO:0007669"/>
    <property type="project" value="UniProtKB-EC"/>
</dbReference>
<comment type="similarity">
    <text evidence="4">Belongs to the gamma-glutamyltransferase family.</text>
</comment>
<feature type="binding site" evidence="12">
    <location>
        <position position="89"/>
    </location>
    <ligand>
        <name>L-glutamate</name>
        <dbReference type="ChEBI" id="CHEBI:29985"/>
    </ligand>
</feature>
<comment type="catalytic activity">
    <reaction evidence="1">
        <text>an S-substituted glutathione + H2O = an S-substituted L-cysteinylglycine + L-glutamate</text>
        <dbReference type="Rhea" id="RHEA:59468"/>
        <dbReference type="ChEBI" id="CHEBI:15377"/>
        <dbReference type="ChEBI" id="CHEBI:29985"/>
        <dbReference type="ChEBI" id="CHEBI:90779"/>
        <dbReference type="ChEBI" id="CHEBI:143103"/>
        <dbReference type="EC" id="3.4.19.13"/>
    </reaction>
</comment>
<dbReference type="FunFam" id="3.60.20.40:FF:000001">
    <property type="entry name" value="Gamma-glutamyltranspeptidase 1"/>
    <property type="match status" value="1"/>
</dbReference>
<dbReference type="InParanoid" id="A0A0C3F275"/>
<comment type="catalytic activity">
    <reaction evidence="10">
        <text>an N-terminal (5-L-glutamyl)-[peptide] + an alpha-amino acid = 5-L-glutamyl amino acid + an N-terminal L-alpha-aminoacyl-[peptide]</text>
        <dbReference type="Rhea" id="RHEA:23904"/>
        <dbReference type="Rhea" id="RHEA-COMP:9780"/>
        <dbReference type="Rhea" id="RHEA-COMP:9795"/>
        <dbReference type="ChEBI" id="CHEBI:77644"/>
        <dbReference type="ChEBI" id="CHEBI:78597"/>
        <dbReference type="ChEBI" id="CHEBI:78599"/>
        <dbReference type="ChEBI" id="CHEBI:78608"/>
        <dbReference type="EC" id="2.3.2.2"/>
    </reaction>
</comment>
<evidence type="ECO:0000256" key="8">
    <source>
        <dbReference type="ARBA" id="ARBA00023180"/>
    </source>
</evidence>
<evidence type="ECO:0000256" key="6">
    <source>
        <dbReference type="ARBA" id="ARBA00022679"/>
    </source>
</evidence>
<feature type="active site" description="Nucleophile" evidence="11">
    <location>
        <position position="358"/>
    </location>
</feature>
<comment type="pathway">
    <text evidence="3">Sulfur metabolism; glutathione metabolism.</text>
</comment>
<dbReference type="InterPro" id="IPR043137">
    <property type="entry name" value="GGT_ssub_C"/>
</dbReference>
<evidence type="ECO:0000313" key="13">
    <source>
        <dbReference type="EMBL" id="KIM78895.1"/>
    </source>
</evidence>
<dbReference type="SUPFAM" id="SSF56235">
    <property type="entry name" value="N-terminal nucleophile aminohydrolases (Ntn hydrolases)"/>
    <property type="match status" value="1"/>
</dbReference>